<keyword evidence="2" id="KW-1133">Transmembrane helix</keyword>
<feature type="compositionally biased region" description="Low complexity" evidence="1">
    <location>
        <begin position="317"/>
        <end position="331"/>
    </location>
</feature>
<feature type="transmembrane region" description="Helical" evidence="2">
    <location>
        <begin position="192"/>
        <end position="210"/>
    </location>
</feature>
<name>A0A0F7SHK2_PHARH</name>
<proteinExistence type="predicted"/>
<feature type="transmembrane region" description="Helical" evidence="2">
    <location>
        <begin position="364"/>
        <end position="385"/>
    </location>
</feature>
<keyword evidence="2" id="KW-0472">Membrane</keyword>
<dbReference type="EMBL" id="LN483167">
    <property type="protein sequence ID" value="CDZ96799.1"/>
    <property type="molecule type" value="Genomic_DNA"/>
</dbReference>
<feature type="transmembrane region" description="Helical" evidence="2">
    <location>
        <begin position="230"/>
        <end position="253"/>
    </location>
</feature>
<evidence type="ECO:0000313" key="3">
    <source>
        <dbReference type="EMBL" id="CDZ96799.1"/>
    </source>
</evidence>
<feature type="compositionally biased region" description="Polar residues" evidence="1">
    <location>
        <begin position="262"/>
        <end position="277"/>
    </location>
</feature>
<sequence length="445" mass="49360">MVNPPQLDDHSATVSPTSLYISSVGRLEYLWTKSVDILESSSSENPNSVESFRGPDVSFIGRVLDRISWILERNISPCRLHTTTVVSRLVFSMLTTEILLRPGRLIPESESLEYRSGLRFEEILWLCLSIGNLVELLFPSPKHPRSHTYLPFTTYASSVIRRSFGPMILLAPLGLLVFFALALGLNGDLWRIGLAFGFFIVSISSSGFGPGETPAGEEPGSTPTPADPGIAPFAVRLWLSITLVAILWVMLVVGCARGMTAGQSGNRSSASSTSFAANGNGHVEGQEAEEDQWVKEWGKGIGLEARRIRKRTVQDWSPSSRSEPSLLFESRSSFEEEDDERAAPLEETQRQGVLKIRFPSPFNVIFFILYNIPSFFLSAFCFISASQQTRVRPVLDSWGRSSEKMLAKLLGGLAFGWWDGAMWVWSKLRRGETESARGEITLRGD</sequence>
<feature type="region of interest" description="Disordered" evidence="1">
    <location>
        <begin position="314"/>
        <end position="346"/>
    </location>
</feature>
<reference evidence="3" key="1">
    <citation type="submission" date="2014-08" db="EMBL/GenBank/DDBJ databases">
        <authorList>
            <person name="Sharma Rahul"/>
            <person name="Thines Marco"/>
        </authorList>
    </citation>
    <scope>NUCLEOTIDE SEQUENCE</scope>
</reference>
<protein>
    <submittedName>
        <fullName evidence="3">Uncharacterized protein</fullName>
    </submittedName>
</protein>
<accession>A0A0F7SHK2</accession>
<organism evidence="3">
    <name type="scientific">Phaffia rhodozyma</name>
    <name type="common">Yeast</name>
    <name type="synonym">Xanthophyllomyces dendrorhous</name>
    <dbReference type="NCBI Taxonomy" id="264483"/>
    <lineage>
        <taxon>Eukaryota</taxon>
        <taxon>Fungi</taxon>
        <taxon>Dikarya</taxon>
        <taxon>Basidiomycota</taxon>
        <taxon>Agaricomycotina</taxon>
        <taxon>Tremellomycetes</taxon>
        <taxon>Cystofilobasidiales</taxon>
        <taxon>Mrakiaceae</taxon>
        <taxon>Phaffia</taxon>
    </lineage>
</organism>
<feature type="region of interest" description="Disordered" evidence="1">
    <location>
        <begin position="262"/>
        <end position="290"/>
    </location>
</feature>
<evidence type="ECO:0000256" key="1">
    <source>
        <dbReference type="SAM" id="MobiDB-lite"/>
    </source>
</evidence>
<feature type="transmembrane region" description="Helical" evidence="2">
    <location>
        <begin position="164"/>
        <end position="185"/>
    </location>
</feature>
<dbReference type="AlphaFoldDB" id="A0A0F7SHK2"/>
<evidence type="ECO:0000256" key="2">
    <source>
        <dbReference type="SAM" id="Phobius"/>
    </source>
</evidence>
<keyword evidence="2" id="KW-0812">Transmembrane</keyword>